<dbReference type="EMBL" id="JAHAKR010000004">
    <property type="protein sequence ID" value="MBS5829282.1"/>
    <property type="molecule type" value="Genomic_DNA"/>
</dbReference>
<evidence type="ECO:0000256" key="4">
    <source>
        <dbReference type="ARBA" id="ARBA00022759"/>
    </source>
</evidence>
<name>A0A9E1FC99_9BACT</name>
<dbReference type="GO" id="GO:0016787">
    <property type="term" value="F:hydrolase activity"/>
    <property type="evidence" value="ECO:0007669"/>
    <property type="project" value="UniProtKB-KW"/>
</dbReference>
<reference evidence="8" key="1">
    <citation type="submission" date="2021-02" db="EMBL/GenBank/DDBJ databases">
        <title>Infant gut strain persistence is associated with maternal origin, phylogeny, and functional potential including surface adhesion and iron acquisition.</title>
        <authorList>
            <person name="Lou Y.C."/>
        </authorList>
    </citation>
    <scope>NUCLEOTIDE SEQUENCE</scope>
    <source>
        <strain evidence="8">L3_101_000G1_dasL3_101_000G1_concoct_7_sub</strain>
    </source>
</reference>
<comment type="caution">
    <text evidence="8">The sequence shown here is derived from an EMBL/GenBank/DDBJ whole genome shotgun (WGS) entry which is preliminary data.</text>
</comment>
<keyword evidence="5" id="KW-0378">Hydrolase</keyword>
<evidence type="ECO:0000256" key="7">
    <source>
        <dbReference type="ARBA" id="ARBA00023016"/>
    </source>
</evidence>
<evidence type="ECO:0000256" key="5">
    <source>
        <dbReference type="ARBA" id="ARBA00022801"/>
    </source>
</evidence>
<dbReference type="Gene3D" id="3.30.920.30">
    <property type="entry name" value="Hypothetical protein"/>
    <property type="match status" value="1"/>
</dbReference>
<gene>
    <name evidence="8" type="ORF">KIC69_00425</name>
</gene>
<protein>
    <submittedName>
        <fullName evidence="8">Type II toxin-antitoxin system HicA family toxin</fullName>
    </submittedName>
</protein>
<dbReference type="Pfam" id="PF07927">
    <property type="entry name" value="HicA_toxin"/>
    <property type="match status" value="1"/>
</dbReference>
<keyword evidence="4" id="KW-0255">Endonuclease</keyword>
<keyword evidence="6" id="KW-0694">RNA-binding</keyword>
<organism evidence="8 9">
    <name type="scientific">Campylobacter concisus</name>
    <dbReference type="NCBI Taxonomy" id="199"/>
    <lineage>
        <taxon>Bacteria</taxon>
        <taxon>Pseudomonadati</taxon>
        <taxon>Campylobacterota</taxon>
        <taxon>Epsilonproteobacteria</taxon>
        <taxon>Campylobacterales</taxon>
        <taxon>Campylobacteraceae</taxon>
        <taxon>Campylobacter</taxon>
    </lineage>
</organism>
<dbReference type="Proteomes" id="UP000824019">
    <property type="component" value="Unassembled WGS sequence"/>
</dbReference>
<dbReference type="GO" id="GO:0003729">
    <property type="term" value="F:mRNA binding"/>
    <property type="evidence" value="ECO:0007669"/>
    <property type="project" value="InterPro"/>
</dbReference>
<dbReference type="InterPro" id="IPR012933">
    <property type="entry name" value="HicA_mRNA_interferase"/>
</dbReference>
<evidence type="ECO:0000256" key="3">
    <source>
        <dbReference type="ARBA" id="ARBA00022722"/>
    </source>
</evidence>
<dbReference type="SUPFAM" id="SSF54786">
    <property type="entry name" value="YcfA/nrd intein domain"/>
    <property type="match status" value="1"/>
</dbReference>
<keyword evidence="3" id="KW-0540">Nuclease</keyword>
<dbReference type="InterPro" id="IPR038570">
    <property type="entry name" value="HicA_sf"/>
</dbReference>
<evidence type="ECO:0000256" key="2">
    <source>
        <dbReference type="ARBA" id="ARBA00022649"/>
    </source>
</evidence>
<dbReference type="GO" id="GO:0004519">
    <property type="term" value="F:endonuclease activity"/>
    <property type="evidence" value="ECO:0007669"/>
    <property type="project" value="UniProtKB-KW"/>
</dbReference>
<evidence type="ECO:0000256" key="6">
    <source>
        <dbReference type="ARBA" id="ARBA00022884"/>
    </source>
</evidence>
<dbReference type="AlphaFoldDB" id="A0A9E1FC99"/>
<evidence type="ECO:0000313" key="9">
    <source>
        <dbReference type="Proteomes" id="UP000824019"/>
    </source>
</evidence>
<keyword evidence="7" id="KW-0346">Stress response</keyword>
<keyword evidence="2" id="KW-1277">Toxin-antitoxin system</keyword>
<sequence length="82" mass="9556">MPYEDRVDKLVKKIRKSIKNVRFDDLKKILEAIGYDCIKRNTGSHHTFRKEGHLPLVIPKANPVNPAYVRIVLEVYDNHTSL</sequence>
<comment type="similarity">
    <text evidence="1">Belongs to the HicA mRNA interferase family.</text>
</comment>
<proteinExistence type="inferred from homology"/>
<evidence type="ECO:0000313" key="8">
    <source>
        <dbReference type="EMBL" id="MBS5829282.1"/>
    </source>
</evidence>
<accession>A0A9E1FC99</accession>
<evidence type="ECO:0000256" key="1">
    <source>
        <dbReference type="ARBA" id="ARBA00006620"/>
    </source>
</evidence>